<keyword evidence="1" id="KW-1133">Transmembrane helix</keyword>
<sequence length="50" mass="5281">MAADNKALGLFLIGIALGMLIPPLPEPVAVLNPYLTFIFIVVAIVVFVKG</sequence>
<organism evidence="2 3">
    <name type="scientific">Candidatus Iainarchaeum sp</name>
    <dbReference type="NCBI Taxonomy" id="3101447"/>
    <lineage>
        <taxon>Archaea</taxon>
        <taxon>Candidatus Iainarchaeota</taxon>
        <taxon>Candidatus Iainarchaeia</taxon>
        <taxon>Candidatus Iainarchaeales</taxon>
        <taxon>Candidatus Iainarchaeaceae</taxon>
        <taxon>Candidatus Iainarchaeum</taxon>
    </lineage>
</organism>
<comment type="caution">
    <text evidence="2">The sequence shown here is derived from an EMBL/GenBank/DDBJ whole genome shotgun (WGS) entry which is preliminary data.</text>
</comment>
<accession>A0A7J4ISN2</accession>
<evidence type="ECO:0000313" key="3">
    <source>
        <dbReference type="Proteomes" id="UP000577419"/>
    </source>
</evidence>
<keyword evidence="1" id="KW-0812">Transmembrane</keyword>
<feature type="transmembrane region" description="Helical" evidence="1">
    <location>
        <begin position="31"/>
        <end position="48"/>
    </location>
</feature>
<name>A0A7J4ISN2_9ARCH</name>
<dbReference type="AlphaFoldDB" id="A0A7J4ISN2"/>
<reference evidence="3" key="1">
    <citation type="journal article" date="2020" name="bioRxiv">
        <title>A rank-normalized archaeal taxonomy based on genome phylogeny resolves widespread incomplete and uneven classifications.</title>
        <authorList>
            <person name="Rinke C."/>
            <person name="Chuvochina M."/>
            <person name="Mussig A.J."/>
            <person name="Chaumeil P.-A."/>
            <person name="Waite D.W."/>
            <person name="Whitman W.B."/>
            <person name="Parks D.H."/>
            <person name="Hugenholtz P."/>
        </authorList>
    </citation>
    <scope>NUCLEOTIDE SEQUENCE [LARGE SCALE GENOMIC DNA]</scope>
</reference>
<gene>
    <name evidence="2" type="ORF">HA237_04115</name>
</gene>
<keyword evidence="1" id="KW-0472">Membrane</keyword>
<dbReference type="EMBL" id="DUFG01000019">
    <property type="protein sequence ID" value="HIH08528.1"/>
    <property type="molecule type" value="Genomic_DNA"/>
</dbReference>
<proteinExistence type="predicted"/>
<evidence type="ECO:0000313" key="2">
    <source>
        <dbReference type="EMBL" id="HIH08528.1"/>
    </source>
</evidence>
<feature type="transmembrane region" description="Helical" evidence="1">
    <location>
        <begin position="7"/>
        <end position="25"/>
    </location>
</feature>
<protein>
    <submittedName>
        <fullName evidence="2">Uncharacterized protein</fullName>
    </submittedName>
</protein>
<dbReference type="Proteomes" id="UP000577419">
    <property type="component" value="Unassembled WGS sequence"/>
</dbReference>
<evidence type="ECO:0000256" key="1">
    <source>
        <dbReference type="SAM" id="Phobius"/>
    </source>
</evidence>